<accession>A0A975G8K8</accession>
<protein>
    <submittedName>
        <fullName evidence="2">Uncharacterized protein</fullName>
    </submittedName>
</protein>
<keyword evidence="1" id="KW-1133">Transmembrane helix</keyword>
<keyword evidence="3" id="KW-1185">Reference proteome</keyword>
<feature type="transmembrane region" description="Helical" evidence="1">
    <location>
        <begin position="5"/>
        <end position="23"/>
    </location>
</feature>
<keyword evidence="1" id="KW-0472">Membrane</keyword>
<keyword evidence="1" id="KW-0812">Transmembrane</keyword>
<dbReference type="RefSeq" id="WP_211630905.1">
    <property type="nucleotide sequence ID" value="NZ_CP073100.1"/>
</dbReference>
<sequence>MKAVWIFAIFWVAALGYWVFRFFSQVDYLTTGFAGGRVPDSAISLKLQLLSVVSLSLLVGCLIGRNTGSRGPK</sequence>
<dbReference type="EMBL" id="CP073100">
    <property type="protein sequence ID" value="QUE50766.1"/>
    <property type="molecule type" value="Genomic_DNA"/>
</dbReference>
<evidence type="ECO:0000313" key="2">
    <source>
        <dbReference type="EMBL" id="QUE50766.1"/>
    </source>
</evidence>
<dbReference type="AlphaFoldDB" id="A0A975G8K8"/>
<dbReference type="Proteomes" id="UP000676169">
    <property type="component" value="Chromosome"/>
</dbReference>
<organism evidence="2 3">
    <name type="scientific">Luteolibacter ambystomatis</name>
    <dbReference type="NCBI Taxonomy" id="2824561"/>
    <lineage>
        <taxon>Bacteria</taxon>
        <taxon>Pseudomonadati</taxon>
        <taxon>Verrucomicrobiota</taxon>
        <taxon>Verrucomicrobiia</taxon>
        <taxon>Verrucomicrobiales</taxon>
        <taxon>Verrucomicrobiaceae</taxon>
        <taxon>Luteolibacter</taxon>
    </lineage>
</organism>
<evidence type="ECO:0000313" key="3">
    <source>
        <dbReference type="Proteomes" id="UP000676169"/>
    </source>
</evidence>
<feature type="transmembrane region" description="Helical" evidence="1">
    <location>
        <begin position="43"/>
        <end position="63"/>
    </location>
</feature>
<reference evidence="2" key="1">
    <citation type="submission" date="2021-04" db="EMBL/GenBank/DDBJ databases">
        <title>Luteolibacter sp. 32A isolated from the skin of an Anderson's salamander (Ambystoma andersonii).</title>
        <authorList>
            <person name="Spergser J."/>
            <person name="Busse H.-J."/>
        </authorList>
    </citation>
    <scope>NUCLEOTIDE SEQUENCE</scope>
    <source>
        <strain evidence="2">32A</strain>
    </source>
</reference>
<gene>
    <name evidence="2" type="ORF">KBB96_18125</name>
</gene>
<evidence type="ECO:0000256" key="1">
    <source>
        <dbReference type="SAM" id="Phobius"/>
    </source>
</evidence>
<dbReference type="KEGG" id="lamb:KBB96_18125"/>
<name>A0A975G8K8_9BACT</name>
<proteinExistence type="predicted"/>